<dbReference type="InterPro" id="IPR047715">
    <property type="entry name" value="EboA_dom"/>
</dbReference>
<protein>
    <submittedName>
        <fullName evidence="1">Uncharacterized protein</fullName>
    </submittedName>
</protein>
<dbReference type="NCBIfam" id="NF035938">
    <property type="entry name" value="EboA_domain"/>
    <property type="match status" value="1"/>
</dbReference>
<comment type="caution">
    <text evidence="1">The sequence shown here is derived from an EMBL/GenBank/DDBJ whole genome shotgun (WGS) entry which is preliminary data.</text>
</comment>
<gene>
    <name evidence="1" type="ORF">FHS57_005032</name>
</gene>
<name>A0A7W5ZQC5_9BACT</name>
<evidence type="ECO:0000313" key="2">
    <source>
        <dbReference type="Proteomes" id="UP000541352"/>
    </source>
</evidence>
<reference evidence="1 2" key="1">
    <citation type="submission" date="2020-08" db="EMBL/GenBank/DDBJ databases">
        <title>Genomic Encyclopedia of Type Strains, Phase IV (KMG-IV): sequencing the most valuable type-strain genomes for metagenomic binning, comparative biology and taxonomic classification.</title>
        <authorList>
            <person name="Goeker M."/>
        </authorList>
    </citation>
    <scope>NUCLEOTIDE SEQUENCE [LARGE SCALE GENOMIC DNA]</scope>
    <source>
        <strain evidence="1 2">DSM 17976</strain>
    </source>
</reference>
<dbReference type="RefSeq" id="WP_183978363.1">
    <property type="nucleotide sequence ID" value="NZ_JACIBY010000013.1"/>
</dbReference>
<keyword evidence="2" id="KW-1185">Reference proteome</keyword>
<dbReference type="EMBL" id="JACIBY010000013">
    <property type="protein sequence ID" value="MBB3841011.1"/>
    <property type="molecule type" value="Genomic_DNA"/>
</dbReference>
<sequence length="292" mass="33672">MYEPIKSLLWEILTTHLTTAESEWLEKQGVAHPLELMTAFVAAPRFLSKRFVQPSPEQAAELDNLIEGFSVEGWSFVRLSRVWLLSCLDASNQEAYCRHIETLFDTAEMNELVALYSALPLLAYPEQWLFRATDAVRSNMGVVYEAIALGNPYPYHHFSELAWNQLVLKGIFNDKPLHLIYGLEERSNEKLVLTLSDFAHERWAAGRWVAPQVWRLTSKFLNETLLEDMKHLFQSDVEYDQQAAALACFHSNYEPALQLLASYPHLEKVVNNHHITWTNLEFSDLNTYVSKP</sequence>
<dbReference type="Proteomes" id="UP000541352">
    <property type="component" value="Unassembled WGS sequence"/>
</dbReference>
<proteinExistence type="predicted"/>
<dbReference type="AlphaFoldDB" id="A0A7W5ZQC5"/>
<accession>A0A7W5ZQC5</accession>
<organism evidence="1 2">
    <name type="scientific">Runella defluvii</name>
    <dbReference type="NCBI Taxonomy" id="370973"/>
    <lineage>
        <taxon>Bacteria</taxon>
        <taxon>Pseudomonadati</taxon>
        <taxon>Bacteroidota</taxon>
        <taxon>Cytophagia</taxon>
        <taxon>Cytophagales</taxon>
        <taxon>Spirosomataceae</taxon>
        <taxon>Runella</taxon>
    </lineage>
</organism>
<evidence type="ECO:0000313" key="1">
    <source>
        <dbReference type="EMBL" id="MBB3841011.1"/>
    </source>
</evidence>